<sequence>MTAAFSSRRWVATAVLAALTLPALAQTQAPAPAAAQAASAPARKAGDMAQRYQERMAQRQAALKEKLKLTAAQESAWTQFTAAMQPGERPARPDFKELDKLTTPERIDRMRELRARHTAQADKRDEAVKTFYAALSPEQQKTFDAEFHRQGPGKHRGGRDHGGMHGHHHGPDGHGGRGPGGPAR</sequence>
<keyword evidence="4" id="KW-1185">Reference proteome</keyword>
<feature type="region of interest" description="Disordered" evidence="1">
    <location>
        <begin position="82"/>
        <end position="107"/>
    </location>
</feature>
<keyword evidence="2" id="KW-0732">Signal</keyword>
<evidence type="ECO:0000256" key="2">
    <source>
        <dbReference type="SAM" id="SignalP"/>
    </source>
</evidence>
<dbReference type="InterPro" id="IPR012899">
    <property type="entry name" value="LTXXQ"/>
</dbReference>
<dbReference type="OrthoDB" id="5298564at2"/>
<organism evidence="3 4">
    <name type="scientific">Acidovorax temperans</name>
    <dbReference type="NCBI Taxonomy" id="80878"/>
    <lineage>
        <taxon>Bacteria</taxon>
        <taxon>Pseudomonadati</taxon>
        <taxon>Pseudomonadota</taxon>
        <taxon>Betaproteobacteria</taxon>
        <taxon>Burkholderiales</taxon>
        <taxon>Comamonadaceae</taxon>
        <taxon>Acidovorax</taxon>
    </lineage>
</organism>
<feature type="chain" id="PRO_5002320642" description="LTXXQ motif family protein" evidence="2">
    <location>
        <begin position="26"/>
        <end position="184"/>
    </location>
</feature>
<feature type="signal peptide" evidence="2">
    <location>
        <begin position="1"/>
        <end position="25"/>
    </location>
</feature>
<proteinExistence type="predicted"/>
<feature type="compositionally biased region" description="Basic and acidic residues" evidence="1">
    <location>
        <begin position="89"/>
        <end position="107"/>
    </location>
</feature>
<dbReference type="PATRIC" id="fig|80878.5.peg.1120"/>
<dbReference type="EMBL" id="JXYQ01000022">
    <property type="protein sequence ID" value="KJA10961.1"/>
    <property type="molecule type" value="Genomic_DNA"/>
</dbReference>
<name>A0A0D7K9C7_9BURK</name>
<dbReference type="AlphaFoldDB" id="A0A0D7K9C7"/>
<comment type="caution">
    <text evidence="3">The sequence shown here is derived from an EMBL/GenBank/DDBJ whole genome shotgun (WGS) entry which is preliminary data.</text>
</comment>
<feature type="region of interest" description="Disordered" evidence="1">
    <location>
        <begin position="138"/>
        <end position="184"/>
    </location>
</feature>
<feature type="region of interest" description="Disordered" evidence="1">
    <location>
        <begin position="29"/>
        <end position="51"/>
    </location>
</feature>
<dbReference type="Pfam" id="PF07813">
    <property type="entry name" value="LTXXQ"/>
    <property type="match status" value="1"/>
</dbReference>
<dbReference type="GO" id="GO:0042597">
    <property type="term" value="C:periplasmic space"/>
    <property type="evidence" value="ECO:0007669"/>
    <property type="project" value="InterPro"/>
</dbReference>
<gene>
    <name evidence="3" type="ORF">RP29_08010</name>
</gene>
<evidence type="ECO:0000313" key="3">
    <source>
        <dbReference type="EMBL" id="KJA10961.1"/>
    </source>
</evidence>
<dbReference type="RefSeq" id="WP_044397181.1">
    <property type="nucleotide sequence ID" value="NZ_JBKBMI010000014.1"/>
</dbReference>
<accession>A0A0D7K9C7</accession>
<dbReference type="Proteomes" id="UP000032566">
    <property type="component" value="Unassembled WGS sequence"/>
</dbReference>
<feature type="compositionally biased region" description="Basic and acidic residues" evidence="1">
    <location>
        <begin position="159"/>
        <end position="175"/>
    </location>
</feature>
<feature type="compositionally biased region" description="Low complexity" evidence="1">
    <location>
        <begin position="29"/>
        <end position="42"/>
    </location>
</feature>
<evidence type="ECO:0000256" key="1">
    <source>
        <dbReference type="SAM" id="MobiDB-lite"/>
    </source>
</evidence>
<reference evidence="3 4" key="1">
    <citation type="submission" date="2014-12" db="EMBL/GenBank/DDBJ databases">
        <title>Isolation of bacteria from lake water.</title>
        <authorList>
            <person name="Sheng K.-Y."/>
            <person name="Chin P.-S."/>
            <person name="Chan K.-G."/>
            <person name="Tan G.S."/>
        </authorList>
    </citation>
    <scope>NUCLEOTIDE SEQUENCE [LARGE SCALE GENOMIC DNA]</scope>
    <source>
        <strain evidence="3 4">KY4</strain>
    </source>
</reference>
<evidence type="ECO:0008006" key="5">
    <source>
        <dbReference type="Google" id="ProtNLM"/>
    </source>
</evidence>
<dbReference type="STRING" id="80878.RP29_08010"/>
<protein>
    <recommendedName>
        <fullName evidence="5">LTXXQ motif family protein</fullName>
    </recommendedName>
</protein>
<evidence type="ECO:0000313" key="4">
    <source>
        <dbReference type="Proteomes" id="UP000032566"/>
    </source>
</evidence>